<evidence type="ECO:0000256" key="1">
    <source>
        <dbReference type="SAM" id="MobiDB-lite"/>
    </source>
</evidence>
<feature type="compositionally biased region" description="Basic and acidic residues" evidence="1">
    <location>
        <begin position="12"/>
        <end position="26"/>
    </location>
</feature>
<organism evidence="2 3">
    <name type="scientific">Coemansia guatemalensis</name>
    <dbReference type="NCBI Taxonomy" id="2761395"/>
    <lineage>
        <taxon>Eukaryota</taxon>
        <taxon>Fungi</taxon>
        <taxon>Fungi incertae sedis</taxon>
        <taxon>Zoopagomycota</taxon>
        <taxon>Kickxellomycotina</taxon>
        <taxon>Kickxellomycetes</taxon>
        <taxon>Kickxellales</taxon>
        <taxon>Kickxellaceae</taxon>
        <taxon>Coemansia</taxon>
    </lineage>
</organism>
<proteinExistence type="predicted"/>
<evidence type="ECO:0000313" key="2">
    <source>
        <dbReference type="EMBL" id="KAJ2798838.1"/>
    </source>
</evidence>
<dbReference type="EMBL" id="JANBUO010001308">
    <property type="protein sequence ID" value="KAJ2798838.1"/>
    <property type="molecule type" value="Genomic_DNA"/>
</dbReference>
<comment type="caution">
    <text evidence="2">The sequence shown here is derived from an EMBL/GenBank/DDBJ whole genome shotgun (WGS) entry which is preliminary data.</text>
</comment>
<feature type="region of interest" description="Disordered" evidence="1">
    <location>
        <begin position="81"/>
        <end position="105"/>
    </location>
</feature>
<reference evidence="2" key="1">
    <citation type="submission" date="2022-07" db="EMBL/GenBank/DDBJ databases">
        <title>Phylogenomic reconstructions and comparative analyses of Kickxellomycotina fungi.</title>
        <authorList>
            <person name="Reynolds N.K."/>
            <person name="Stajich J.E."/>
            <person name="Barry K."/>
            <person name="Grigoriev I.V."/>
            <person name="Crous P."/>
            <person name="Smith M.E."/>
        </authorList>
    </citation>
    <scope>NUCLEOTIDE SEQUENCE</scope>
    <source>
        <strain evidence="2">NRRL 1565</strain>
    </source>
</reference>
<accession>A0A9W8HX64</accession>
<evidence type="ECO:0000313" key="3">
    <source>
        <dbReference type="Proteomes" id="UP001140094"/>
    </source>
</evidence>
<protein>
    <submittedName>
        <fullName evidence="2">Uncharacterized protein</fullName>
    </submittedName>
</protein>
<name>A0A9W8HX64_9FUNG</name>
<feature type="non-terminal residue" evidence="2">
    <location>
        <position position="136"/>
    </location>
</feature>
<keyword evidence="3" id="KW-1185">Reference proteome</keyword>
<dbReference type="Proteomes" id="UP001140094">
    <property type="component" value="Unassembled WGS sequence"/>
</dbReference>
<feature type="region of interest" description="Disordered" evidence="1">
    <location>
        <begin position="1"/>
        <end position="46"/>
    </location>
</feature>
<dbReference type="OrthoDB" id="370884at2759"/>
<dbReference type="AlphaFoldDB" id="A0A9W8HX64"/>
<gene>
    <name evidence="2" type="ORF">H4R20_004670</name>
</gene>
<sequence>MDKQHNYLYYDRPADDTRSAADDFGGRTHAYLPANGGDNPFADQSNSDMMHQRSALFSGIRQAPMNIGDDSKGMQMDAYAQKEEAKGPTGGTGGEGNVDKGGHEHVEDLDTTMSRRLWVGATWALTFWIPSPFLGI</sequence>